<dbReference type="EnsemblMetazoa" id="AQUA014537-RA">
    <property type="protein sequence ID" value="AQUA014537-PA"/>
    <property type="gene ID" value="AQUA014537"/>
</dbReference>
<name>A0A182XRR7_ANOQN</name>
<reference evidence="2" key="1">
    <citation type="submission" date="2020-05" db="UniProtKB">
        <authorList>
            <consortium name="EnsemblMetazoa"/>
        </authorList>
    </citation>
    <scope>IDENTIFICATION</scope>
    <source>
        <strain evidence="2">SANGQUA</strain>
    </source>
</reference>
<feature type="region of interest" description="Disordered" evidence="1">
    <location>
        <begin position="1"/>
        <end position="27"/>
    </location>
</feature>
<dbReference type="AlphaFoldDB" id="A0A182XRR7"/>
<dbReference type="Proteomes" id="UP000076407">
    <property type="component" value="Unassembled WGS sequence"/>
</dbReference>
<sequence length="53" mass="5574">MSKRELRGGATKIPAANSPLAVKSQPPVENKSPHFFVDASLGCSSIVMSTFPS</sequence>
<accession>A0A182XRR7</accession>
<evidence type="ECO:0000313" key="2">
    <source>
        <dbReference type="EnsemblMetazoa" id="AQUA014537-PA"/>
    </source>
</evidence>
<proteinExistence type="predicted"/>
<dbReference type="VEuPathDB" id="VectorBase:AQUA014537"/>
<organism evidence="2 3">
    <name type="scientific">Anopheles quadriannulatus</name>
    <name type="common">Mosquito</name>
    <dbReference type="NCBI Taxonomy" id="34691"/>
    <lineage>
        <taxon>Eukaryota</taxon>
        <taxon>Metazoa</taxon>
        <taxon>Ecdysozoa</taxon>
        <taxon>Arthropoda</taxon>
        <taxon>Hexapoda</taxon>
        <taxon>Insecta</taxon>
        <taxon>Pterygota</taxon>
        <taxon>Neoptera</taxon>
        <taxon>Endopterygota</taxon>
        <taxon>Diptera</taxon>
        <taxon>Nematocera</taxon>
        <taxon>Culicoidea</taxon>
        <taxon>Culicidae</taxon>
        <taxon>Anophelinae</taxon>
        <taxon>Anopheles</taxon>
    </lineage>
</organism>
<evidence type="ECO:0000313" key="3">
    <source>
        <dbReference type="Proteomes" id="UP000076407"/>
    </source>
</evidence>
<keyword evidence="3" id="KW-1185">Reference proteome</keyword>
<protein>
    <submittedName>
        <fullName evidence="2">Uncharacterized protein</fullName>
    </submittedName>
</protein>
<evidence type="ECO:0000256" key="1">
    <source>
        <dbReference type="SAM" id="MobiDB-lite"/>
    </source>
</evidence>